<gene>
    <name evidence="1" type="ORF">E5H26_13100</name>
    <name evidence="2" type="ORF">FZ622_13995</name>
</gene>
<dbReference type="EMBL" id="AABGVJ010000004">
    <property type="protein sequence ID" value="EAH4373633.1"/>
    <property type="molecule type" value="Genomic_DNA"/>
</dbReference>
<comment type="caution">
    <text evidence="2">The sequence shown here is derived from an EMBL/GenBank/DDBJ whole genome shotgun (WGS) entry which is preliminary data.</text>
</comment>
<organism evidence="2">
    <name type="scientific">Listeria monocytogenes</name>
    <dbReference type="NCBI Taxonomy" id="1639"/>
    <lineage>
        <taxon>Bacteria</taxon>
        <taxon>Bacillati</taxon>
        <taxon>Bacillota</taxon>
        <taxon>Bacilli</taxon>
        <taxon>Bacillales</taxon>
        <taxon>Listeriaceae</taxon>
        <taxon>Listeria</taxon>
    </lineage>
</organism>
<sequence>MKKKLWVIIILLFICALVFGGKWLLDRDNLVEMMEVDEVLYIVTYEPANKEDALEKIGEIEHKIKSYQIPDENFTSNYLNEGTELYKAKNGEDFPRIILYKEEGEFYIASEAVRQPGQEQ</sequence>
<evidence type="ECO:0000313" key="3">
    <source>
        <dbReference type="Proteomes" id="UP000540417"/>
    </source>
</evidence>
<dbReference type="RefSeq" id="WP_069890186.1">
    <property type="nucleotide sequence ID" value="NZ_CP065028.1"/>
</dbReference>
<accession>A0A5Y9DQ43</accession>
<reference evidence="2" key="2">
    <citation type="submission" date="2019-08" db="EMBL/GenBank/DDBJ databases">
        <authorList>
            <consortium name="GenomeTrakr network: Whole genome sequencing for foodborne pathogen traceback"/>
        </authorList>
    </citation>
    <scope>NUCLEOTIDE SEQUENCE</scope>
    <source>
        <strain evidence="2">AG19-0288</strain>
    </source>
</reference>
<proteinExistence type="predicted"/>
<protein>
    <submittedName>
        <fullName evidence="2">Uncharacterized protein</fullName>
    </submittedName>
</protein>
<dbReference type="AlphaFoldDB" id="A0A5Y9DQ43"/>
<name>A0A5Y9DQ43_LISMN</name>
<evidence type="ECO:0000313" key="1">
    <source>
        <dbReference type="EMBL" id="EAH4373633.1"/>
    </source>
</evidence>
<reference evidence="1 3" key="1">
    <citation type="submission" date="2019-04" db="EMBL/GenBank/DDBJ databases">
        <authorList>
            <consortium name="GenomeTrakr: Next Generation Sequencing Network for Food Pathogen Tracability"/>
        </authorList>
    </citation>
    <scope>NUCLEOTIDE SEQUENCE [LARGE SCALE GENOMIC DNA]</scope>
    <source>
        <strain evidence="1 3">LS1419</strain>
    </source>
</reference>
<evidence type="ECO:0000313" key="2">
    <source>
        <dbReference type="EMBL" id="ECQ6724016.1"/>
    </source>
</evidence>
<dbReference type="EMBL" id="AAKCDQ010000004">
    <property type="protein sequence ID" value="ECQ6724016.1"/>
    <property type="molecule type" value="Genomic_DNA"/>
</dbReference>
<dbReference type="Proteomes" id="UP000540417">
    <property type="component" value="Unassembled WGS sequence"/>
</dbReference>